<evidence type="ECO:0000313" key="6">
    <source>
        <dbReference type="Proteomes" id="UP001382727"/>
    </source>
</evidence>
<accession>A0ABZ2ML64</accession>
<dbReference type="InterPro" id="IPR009061">
    <property type="entry name" value="DNA-bd_dom_put_sf"/>
</dbReference>
<dbReference type="Proteomes" id="UP001382727">
    <property type="component" value="Chromosome"/>
</dbReference>
<dbReference type="EMBL" id="CP144913">
    <property type="protein sequence ID" value="WXB77645.1"/>
    <property type="molecule type" value="Genomic_DNA"/>
</dbReference>
<dbReference type="SUPFAM" id="SSF46955">
    <property type="entry name" value="Putative DNA-binding domain"/>
    <property type="match status" value="1"/>
</dbReference>
<evidence type="ECO:0000256" key="2">
    <source>
        <dbReference type="ARBA" id="ARBA00023125"/>
    </source>
</evidence>
<dbReference type="Pfam" id="PF13411">
    <property type="entry name" value="MerR_1"/>
    <property type="match status" value="1"/>
</dbReference>
<sequence>MYTIKRAAELTGVPAATLRAWERRYGVIEPERTEAGYRVYDEESLARIRALASLVADGWTPSQAAKEVARVAPTAKGAPPGPEIVLRTLAADPIPADASAAGNRTEHLVDAAARLDAAAVARVLDERFAAGSFESVVDGWLMPALAEVGDAWADQRISVAGEHLVAHAVLRRLATSYDAAASRPGGPTVIVGLPAEVHHELGIFAFAVALRRGGLDVVYLGPNLPADAWCAAMDVHVARCAVLAIPRAQDAPAAQAVIDALSASHPTVPVAVGGDRQGDVGGALVTALGHALGPAAAALTASLTAEP</sequence>
<dbReference type="Pfam" id="PF02607">
    <property type="entry name" value="B12-binding_2"/>
    <property type="match status" value="1"/>
</dbReference>
<dbReference type="InterPro" id="IPR003759">
    <property type="entry name" value="Cbl-bd_cap"/>
</dbReference>
<reference evidence="5 6" key="1">
    <citation type="submission" date="2024-02" db="EMBL/GenBank/DDBJ databases">
        <title>Janibacter sp. nov., isolated from gut of marine sandworm.</title>
        <authorList>
            <person name="Kim B."/>
            <person name="Jun M.O."/>
            <person name="Shin N.-R."/>
        </authorList>
    </citation>
    <scope>NUCLEOTIDE SEQUENCE [LARGE SCALE GENOMIC DNA]</scope>
    <source>
        <strain evidence="5 6">A1S7</strain>
    </source>
</reference>
<dbReference type="CDD" id="cd01104">
    <property type="entry name" value="HTH_MlrA-CarA"/>
    <property type="match status" value="1"/>
</dbReference>
<dbReference type="InterPro" id="IPR036594">
    <property type="entry name" value="Meth_synthase_dom"/>
</dbReference>
<keyword evidence="6" id="KW-1185">Reference proteome</keyword>
<name>A0ABZ2ML64_9MICO</name>
<dbReference type="Gene3D" id="3.40.50.280">
    <property type="entry name" value="Cobalamin-binding domain"/>
    <property type="match status" value="1"/>
</dbReference>
<evidence type="ECO:0000313" key="5">
    <source>
        <dbReference type="EMBL" id="WXB77645.1"/>
    </source>
</evidence>
<proteinExistence type="predicted"/>
<dbReference type="InterPro" id="IPR047057">
    <property type="entry name" value="MerR_fam"/>
</dbReference>
<dbReference type="SUPFAM" id="SSF52242">
    <property type="entry name" value="Cobalamin (vitamin B12)-binding domain"/>
    <property type="match status" value="1"/>
</dbReference>
<protein>
    <submittedName>
        <fullName evidence="5">MerR family transcriptional regulator</fullName>
    </submittedName>
</protein>
<keyword evidence="2" id="KW-0238">DNA-binding</keyword>
<dbReference type="Gene3D" id="1.10.1660.10">
    <property type="match status" value="1"/>
</dbReference>
<keyword evidence="1" id="KW-0805">Transcription regulation</keyword>
<gene>
    <name evidence="5" type="ORF">V1351_06120</name>
</gene>
<dbReference type="InterPro" id="IPR000551">
    <property type="entry name" value="MerR-type_HTH_dom"/>
</dbReference>
<evidence type="ECO:0000256" key="1">
    <source>
        <dbReference type="ARBA" id="ARBA00023015"/>
    </source>
</evidence>
<feature type="domain" description="HTH merR-type" evidence="4">
    <location>
        <begin position="1"/>
        <end position="71"/>
    </location>
</feature>
<dbReference type="SMART" id="SM00422">
    <property type="entry name" value="HTH_MERR"/>
    <property type="match status" value="1"/>
</dbReference>
<dbReference type="PANTHER" id="PTHR30204">
    <property type="entry name" value="REDOX-CYCLING DRUG-SENSING TRANSCRIPTIONAL ACTIVATOR SOXR"/>
    <property type="match status" value="1"/>
</dbReference>
<dbReference type="PANTHER" id="PTHR30204:SF67">
    <property type="entry name" value="HTH-TYPE TRANSCRIPTIONAL REGULATOR MLRA-RELATED"/>
    <property type="match status" value="1"/>
</dbReference>
<organism evidence="5 6">
    <name type="scientific">Janibacter alittae</name>
    <dbReference type="NCBI Taxonomy" id="3115209"/>
    <lineage>
        <taxon>Bacteria</taxon>
        <taxon>Bacillati</taxon>
        <taxon>Actinomycetota</taxon>
        <taxon>Actinomycetes</taxon>
        <taxon>Micrococcales</taxon>
        <taxon>Intrasporangiaceae</taxon>
        <taxon>Janibacter</taxon>
    </lineage>
</organism>
<dbReference type="Gene3D" id="1.10.1240.10">
    <property type="entry name" value="Methionine synthase domain"/>
    <property type="match status" value="1"/>
</dbReference>
<dbReference type="RefSeq" id="WP_338751731.1">
    <property type="nucleotide sequence ID" value="NZ_CP144913.1"/>
</dbReference>
<dbReference type="PROSITE" id="PS50937">
    <property type="entry name" value="HTH_MERR_2"/>
    <property type="match status" value="1"/>
</dbReference>
<keyword evidence="3" id="KW-0804">Transcription</keyword>
<evidence type="ECO:0000259" key="4">
    <source>
        <dbReference type="PROSITE" id="PS50937"/>
    </source>
</evidence>
<dbReference type="InterPro" id="IPR036724">
    <property type="entry name" value="Cobalamin-bd_sf"/>
</dbReference>
<evidence type="ECO:0000256" key="3">
    <source>
        <dbReference type="ARBA" id="ARBA00023163"/>
    </source>
</evidence>